<organism evidence="1 2">
    <name type="scientific">Fasciola hepatica</name>
    <name type="common">Liver fluke</name>
    <dbReference type="NCBI Taxonomy" id="6192"/>
    <lineage>
        <taxon>Eukaryota</taxon>
        <taxon>Metazoa</taxon>
        <taxon>Spiralia</taxon>
        <taxon>Lophotrochozoa</taxon>
        <taxon>Platyhelminthes</taxon>
        <taxon>Trematoda</taxon>
        <taxon>Digenea</taxon>
        <taxon>Plagiorchiida</taxon>
        <taxon>Echinostomata</taxon>
        <taxon>Echinostomatoidea</taxon>
        <taxon>Fasciolidae</taxon>
        <taxon>Fasciola</taxon>
    </lineage>
</organism>
<proteinExistence type="predicted"/>
<evidence type="ECO:0000313" key="1">
    <source>
        <dbReference type="EMBL" id="THD21383.1"/>
    </source>
</evidence>
<evidence type="ECO:0000313" key="2">
    <source>
        <dbReference type="Proteomes" id="UP000230066"/>
    </source>
</evidence>
<gene>
    <name evidence="1" type="ORF">D915_007992</name>
</gene>
<keyword evidence="2" id="KW-1185">Reference proteome</keyword>
<accession>A0A2H1C187</accession>
<dbReference type="AlphaFoldDB" id="A0A2H1C187"/>
<dbReference type="Proteomes" id="UP000230066">
    <property type="component" value="Unassembled WGS sequence"/>
</dbReference>
<name>A0A2H1C187_FASHE</name>
<reference evidence="1" key="1">
    <citation type="submission" date="2019-03" db="EMBL/GenBank/DDBJ databases">
        <title>Improved annotation for the trematode Fasciola hepatica.</title>
        <authorList>
            <person name="Choi Y.-J."/>
            <person name="Martin J."/>
            <person name="Mitreva M."/>
        </authorList>
    </citation>
    <scope>NUCLEOTIDE SEQUENCE [LARGE SCALE GENOMIC DNA]</scope>
</reference>
<sequence>MKLAVLLGLFLVLALADASTVEQDASLSSLTNPEFLRQVYMKLQTVYPKILKRLAKNGEEQHLMEKFQNARTAVREAIWALLLTVENETSK</sequence>
<protein>
    <submittedName>
        <fullName evidence="1">Uncharacterized protein</fullName>
    </submittedName>
</protein>
<comment type="caution">
    <text evidence="1">The sequence shown here is derived from an EMBL/GenBank/DDBJ whole genome shotgun (WGS) entry which is preliminary data.</text>
</comment>
<dbReference type="EMBL" id="JXXN02003587">
    <property type="protein sequence ID" value="THD21383.1"/>
    <property type="molecule type" value="Genomic_DNA"/>
</dbReference>